<organism evidence="1 2">
    <name type="scientific">Alligator mississippiensis</name>
    <name type="common">American alligator</name>
    <dbReference type="NCBI Taxonomy" id="8496"/>
    <lineage>
        <taxon>Eukaryota</taxon>
        <taxon>Metazoa</taxon>
        <taxon>Chordata</taxon>
        <taxon>Craniata</taxon>
        <taxon>Vertebrata</taxon>
        <taxon>Euteleostomi</taxon>
        <taxon>Archelosauria</taxon>
        <taxon>Archosauria</taxon>
        <taxon>Crocodylia</taxon>
        <taxon>Alligatoridae</taxon>
        <taxon>Alligatorinae</taxon>
        <taxon>Alligator</taxon>
    </lineage>
</organism>
<proteinExistence type="predicted"/>
<name>A0A151M6D8_ALLMI</name>
<evidence type="ECO:0000313" key="2">
    <source>
        <dbReference type="Proteomes" id="UP000050525"/>
    </source>
</evidence>
<evidence type="ECO:0000313" key="1">
    <source>
        <dbReference type="EMBL" id="KYO20082.1"/>
    </source>
</evidence>
<keyword evidence="2" id="KW-1185">Reference proteome</keyword>
<dbReference type="EMBL" id="AKHW03006437">
    <property type="protein sequence ID" value="KYO20082.1"/>
    <property type="molecule type" value="Genomic_DNA"/>
</dbReference>
<accession>A0A151M6D8</accession>
<reference evidence="1 2" key="1">
    <citation type="journal article" date="2012" name="Genome Biol.">
        <title>Sequencing three crocodilian genomes to illuminate the evolution of archosaurs and amniotes.</title>
        <authorList>
            <person name="St John J.A."/>
            <person name="Braun E.L."/>
            <person name="Isberg S.R."/>
            <person name="Miles L.G."/>
            <person name="Chong A.Y."/>
            <person name="Gongora J."/>
            <person name="Dalzell P."/>
            <person name="Moran C."/>
            <person name="Bed'hom B."/>
            <person name="Abzhanov A."/>
            <person name="Burgess S.C."/>
            <person name="Cooksey A.M."/>
            <person name="Castoe T.A."/>
            <person name="Crawford N.G."/>
            <person name="Densmore L.D."/>
            <person name="Drew J.C."/>
            <person name="Edwards S.V."/>
            <person name="Faircloth B.C."/>
            <person name="Fujita M.K."/>
            <person name="Greenwold M.J."/>
            <person name="Hoffmann F.G."/>
            <person name="Howard J.M."/>
            <person name="Iguchi T."/>
            <person name="Janes D.E."/>
            <person name="Khan S.Y."/>
            <person name="Kohno S."/>
            <person name="de Koning A.J."/>
            <person name="Lance S.L."/>
            <person name="McCarthy F.M."/>
            <person name="McCormack J.E."/>
            <person name="Merchant M.E."/>
            <person name="Peterson D.G."/>
            <person name="Pollock D.D."/>
            <person name="Pourmand N."/>
            <person name="Raney B.J."/>
            <person name="Roessler K.A."/>
            <person name="Sanford J.R."/>
            <person name="Sawyer R.H."/>
            <person name="Schmidt C.J."/>
            <person name="Triplett E.W."/>
            <person name="Tuberville T.D."/>
            <person name="Venegas-Anaya M."/>
            <person name="Howard J.T."/>
            <person name="Jarvis E.D."/>
            <person name="Guillette L.J.Jr."/>
            <person name="Glenn T.C."/>
            <person name="Green R.E."/>
            <person name="Ray D.A."/>
        </authorList>
    </citation>
    <scope>NUCLEOTIDE SEQUENCE [LARGE SCALE GENOMIC DNA]</scope>
    <source>
        <strain evidence="1">KSC_2009_1</strain>
    </source>
</reference>
<protein>
    <submittedName>
        <fullName evidence="1">Uncharacterized protein</fullName>
    </submittedName>
</protein>
<comment type="caution">
    <text evidence="1">The sequence shown here is derived from an EMBL/GenBank/DDBJ whole genome shotgun (WGS) entry which is preliminary data.</text>
</comment>
<gene>
    <name evidence="1" type="ORF">Y1Q_0010668</name>
</gene>
<dbReference type="Proteomes" id="UP000050525">
    <property type="component" value="Unassembled WGS sequence"/>
</dbReference>
<sequence>MRLPSTLQPCNKIALGLDLSHSTLPLFGGTLQAENLAAQVPQMPNKKDERSFKTDVPGLKHSLWLVPTSFSLHCI</sequence>
<dbReference type="AlphaFoldDB" id="A0A151M6D8"/>